<protein>
    <submittedName>
        <fullName evidence="4">Alpha-L-rhamnosidase-like protein</fullName>
    </submittedName>
</protein>
<dbReference type="PANTHER" id="PTHR34987:SF2">
    <property type="entry name" value="B, PUTATIVE (AFU_ORTHOLOGUE AFUA_7G05040)-RELATED"/>
    <property type="match status" value="1"/>
</dbReference>
<accession>A0A2U1ARX8</accession>
<dbReference type="InterPro" id="IPR035398">
    <property type="entry name" value="Bac_rhamnosid_C"/>
</dbReference>
<feature type="domain" description="Alpha-L-rhamnosidase C-terminal" evidence="3">
    <location>
        <begin position="695"/>
        <end position="748"/>
    </location>
</feature>
<dbReference type="OrthoDB" id="9815108at2"/>
<dbReference type="Gene3D" id="2.60.120.260">
    <property type="entry name" value="Galactose-binding domain-like"/>
    <property type="match status" value="2"/>
</dbReference>
<dbReference type="InterPro" id="IPR008928">
    <property type="entry name" value="6-hairpin_glycosidase_sf"/>
</dbReference>
<dbReference type="SUPFAM" id="SSF48208">
    <property type="entry name" value="Six-hairpin glycosidases"/>
    <property type="match status" value="1"/>
</dbReference>
<dbReference type="AlphaFoldDB" id="A0A2U1ARX8"/>
<sequence length="763" mass="84413">MSESSPCWIRLAPNGIEINLHADFRGGFALPQGVDDAVISVSADSDFLLYLDGVELGGGQFSDYPDRPTATEFHTGALEAGEHLLAALVWFRGKDFSTYRCGAPGFRCELRGGEFRFGSSTAWKARLDPAFTSGPIADVTGQLGFVTCCDGRKSDNWQRPGFDDSGWETAVATDDRGMPEPRPVPRLAPGERRSVAFANQGFLLRTGEKETFAVTVSRDLMRAVPAARFFGLPGLYGIEPVTFAEPRPIQPPVLPENGSFVILDFGGECAGKLEIELDAPAGTVVDLSHGEHLDDGRVRSQIQSRNFTDRYICRAGRNRFAIPFRRSGGRYLQLNFTEYAEPLMLHYAGIRPQELPLPAAARFDDGDRLHAKLRQVALNTMKLCMHEHYEDCPWREQALYAYDSRNQALFGYYAWGNYEFAATSFELLGRGIRPDGLLELCAPARVPVTIPIFSWIWFVEVDEHWLYSGSGRLFLQFERQMEEMLERALTRRDTATGLCLPPEGREIWNFYEWVAQLDGSGHHPLSAPYNLYLVLALRSFEAMKARAGRPVPNRSDALQAAVAREFRRPDGFYATYRNGSELIGFHEHVNALALRLGLLPPELYPQFIRLAENPQVVPASTSSLPFVVDALHQAGPEGRRFAAERLTAAFAPMLFTGSDTLWEVAAGALGFDGAGSLCHAWSSVPVYWQGARQLGVTPLEPGFARFAVSPCPGTQEHIAGEVPTPSGPIRIDCRRTAAGLKLAVECPPALKPEIRPLPEFPVL</sequence>
<proteinExistence type="predicted"/>
<dbReference type="Proteomes" id="UP000245959">
    <property type="component" value="Unassembled WGS sequence"/>
</dbReference>
<dbReference type="InterPro" id="IPR035396">
    <property type="entry name" value="Bac_rhamnosid6H"/>
</dbReference>
<dbReference type="PANTHER" id="PTHR34987">
    <property type="entry name" value="C, PUTATIVE (AFU_ORTHOLOGUE AFUA_3G02880)-RELATED"/>
    <property type="match status" value="1"/>
</dbReference>
<evidence type="ECO:0000313" key="5">
    <source>
        <dbReference type="Proteomes" id="UP000245959"/>
    </source>
</evidence>
<dbReference type="GO" id="GO:0005975">
    <property type="term" value="P:carbohydrate metabolic process"/>
    <property type="evidence" value="ECO:0007669"/>
    <property type="project" value="InterPro"/>
</dbReference>
<dbReference type="InterPro" id="IPR012341">
    <property type="entry name" value="6hp_glycosidase-like_sf"/>
</dbReference>
<dbReference type="RefSeq" id="WP_116884813.1">
    <property type="nucleotide sequence ID" value="NZ_CABMMC010000053.1"/>
</dbReference>
<name>A0A2U1ARX8_9BACT</name>
<gene>
    <name evidence="4" type="ORF">C8D82_12269</name>
</gene>
<dbReference type="Pfam" id="PF17389">
    <property type="entry name" value="Bac_rhamnosid6H"/>
    <property type="match status" value="1"/>
</dbReference>
<dbReference type="InterPro" id="IPR008902">
    <property type="entry name" value="Rhamnosid_concanavalin"/>
</dbReference>
<evidence type="ECO:0000313" key="4">
    <source>
        <dbReference type="EMBL" id="PVY39194.1"/>
    </source>
</evidence>
<organism evidence="4 5">
    <name type="scientific">Victivallis vadensis</name>
    <dbReference type="NCBI Taxonomy" id="172901"/>
    <lineage>
        <taxon>Bacteria</taxon>
        <taxon>Pseudomonadati</taxon>
        <taxon>Lentisphaerota</taxon>
        <taxon>Lentisphaeria</taxon>
        <taxon>Victivallales</taxon>
        <taxon>Victivallaceae</taxon>
        <taxon>Victivallis</taxon>
    </lineage>
</organism>
<dbReference type="Gene3D" id="1.50.10.10">
    <property type="match status" value="1"/>
</dbReference>
<evidence type="ECO:0000259" key="2">
    <source>
        <dbReference type="Pfam" id="PF17389"/>
    </source>
</evidence>
<comment type="caution">
    <text evidence="4">The sequence shown here is derived from an EMBL/GenBank/DDBJ whole genome shotgun (WGS) entry which is preliminary data.</text>
</comment>
<keyword evidence="5" id="KW-1185">Reference proteome</keyword>
<dbReference type="EMBL" id="QEKH01000022">
    <property type="protein sequence ID" value="PVY39194.1"/>
    <property type="molecule type" value="Genomic_DNA"/>
</dbReference>
<dbReference type="Pfam" id="PF17390">
    <property type="entry name" value="Bac_rhamnosid_C"/>
    <property type="match status" value="1"/>
</dbReference>
<dbReference type="Pfam" id="PF05592">
    <property type="entry name" value="Bac_rhamnosid"/>
    <property type="match status" value="1"/>
</dbReference>
<dbReference type="GeneID" id="78296106"/>
<dbReference type="Gene3D" id="2.60.420.10">
    <property type="entry name" value="Maltose phosphorylase, domain 3"/>
    <property type="match status" value="1"/>
</dbReference>
<evidence type="ECO:0000259" key="1">
    <source>
        <dbReference type="Pfam" id="PF05592"/>
    </source>
</evidence>
<reference evidence="4 5" key="1">
    <citation type="submission" date="2018-04" db="EMBL/GenBank/DDBJ databases">
        <title>Genomic Encyclopedia of Type Strains, Phase IV (KMG-IV): sequencing the most valuable type-strain genomes for metagenomic binning, comparative biology and taxonomic classification.</title>
        <authorList>
            <person name="Goeker M."/>
        </authorList>
    </citation>
    <scope>NUCLEOTIDE SEQUENCE [LARGE SCALE GENOMIC DNA]</scope>
    <source>
        <strain evidence="4 5">DSM 14823</strain>
    </source>
</reference>
<evidence type="ECO:0000259" key="3">
    <source>
        <dbReference type="Pfam" id="PF17390"/>
    </source>
</evidence>
<feature type="domain" description="Alpha-L-rhamnosidase concanavalin-like" evidence="1">
    <location>
        <begin position="261"/>
        <end position="336"/>
    </location>
</feature>
<feature type="domain" description="Alpha-L-rhamnosidase six-hairpin glycosidase" evidence="2">
    <location>
        <begin position="366"/>
        <end position="688"/>
    </location>
</feature>